<sequence length="377" mass="41641">MNEALYRKLQEDVVAYVNGPARGLSERIEESGECGDEVREELRERGYLKLAAPEEYGGMGLTFLQYLELLELFSQLHGSIRTIVHVHNGIWRPIHYAASQEQRRALMKPLVKGEMTAAFAMAEPTAGTGTDIRTSARRENGHFILNGAKWMVTFGDTADYVLLIARMENAPGSDGTIALMVKSDAPGLAIKKMPPTQGLTGTGHAHLYFKDCRVPENCLLGEVGQGLSIALGGFLNPSRISVGMTCVGLAQRTLDLSVERSRKRVTYGKPLSQRQIVQTWLAEMATDIEAARQLCLHSGRAQCEGTLTPAQASMAKLFALEMLQRVTDKAQQIYGGISYFKGMEIERIYRDARAQKFEEGSSEIQKAVIARQLLSKD</sequence>
<feature type="domain" description="Acyl-CoA oxidase/dehydrogenase middle" evidence="8">
    <location>
        <begin position="118"/>
        <end position="212"/>
    </location>
</feature>
<protein>
    <submittedName>
        <fullName evidence="10">Acyl-CoA dehydrogenase</fullName>
    </submittedName>
</protein>
<accession>A0A4S4C8G2</accession>
<dbReference type="Pfam" id="PF02771">
    <property type="entry name" value="Acyl-CoA_dh_N"/>
    <property type="match status" value="1"/>
</dbReference>
<evidence type="ECO:0000256" key="1">
    <source>
        <dbReference type="ARBA" id="ARBA00001974"/>
    </source>
</evidence>
<dbReference type="OrthoDB" id="9802447at2"/>
<proteinExistence type="inferred from homology"/>
<dbReference type="FunFam" id="1.20.140.10:FF:000001">
    <property type="entry name" value="Acyl-CoA dehydrogenase"/>
    <property type="match status" value="1"/>
</dbReference>
<evidence type="ECO:0000256" key="3">
    <source>
        <dbReference type="ARBA" id="ARBA00022630"/>
    </source>
</evidence>
<dbReference type="Gene3D" id="1.20.140.10">
    <property type="entry name" value="Butyryl-CoA Dehydrogenase, subunit A, domain 3"/>
    <property type="match status" value="1"/>
</dbReference>
<dbReference type="PANTHER" id="PTHR43884">
    <property type="entry name" value="ACYL-COA DEHYDROGENASE"/>
    <property type="match status" value="1"/>
</dbReference>
<evidence type="ECO:0000259" key="7">
    <source>
        <dbReference type="Pfam" id="PF00441"/>
    </source>
</evidence>
<dbReference type="InterPro" id="IPR013786">
    <property type="entry name" value="AcylCoA_DH/ox_N"/>
</dbReference>
<evidence type="ECO:0000256" key="2">
    <source>
        <dbReference type="ARBA" id="ARBA00009347"/>
    </source>
</evidence>
<dbReference type="InterPro" id="IPR037069">
    <property type="entry name" value="AcylCoA_DH/ox_N_sf"/>
</dbReference>
<dbReference type="PIRSF" id="PIRSF016578">
    <property type="entry name" value="HsaA"/>
    <property type="match status" value="1"/>
</dbReference>
<name>A0A4S4C8G2_9BACL</name>
<organism evidence="10 11">
    <name type="scientific">Cohnella fermenti</name>
    <dbReference type="NCBI Taxonomy" id="2565925"/>
    <lineage>
        <taxon>Bacteria</taxon>
        <taxon>Bacillati</taxon>
        <taxon>Bacillota</taxon>
        <taxon>Bacilli</taxon>
        <taxon>Bacillales</taxon>
        <taxon>Paenibacillaceae</taxon>
        <taxon>Cohnella</taxon>
    </lineage>
</organism>
<dbReference type="SUPFAM" id="SSF47203">
    <property type="entry name" value="Acyl-CoA dehydrogenase C-terminal domain-like"/>
    <property type="match status" value="1"/>
</dbReference>
<dbReference type="PANTHER" id="PTHR43884:SF40">
    <property type="entry name" value="ACYL-COA DEHYDROGENASE"/>
    <property type="match status" value="1"/>
</dbReference>
<dbReference type="Pfam" id="PF00441">
    <property type="entry name" value="Acyl-CoA_dh_1"/>
    <property type="match status" value="1"/>
</dbReference>
<dbReference type="SUPFAM" id="SSF56645">
    <property type="entry name" value="Acyl-CoA dehydrogenase NM domain-like"/>
    <property type="match status" value="1"/>
</dbReference>
<dbReference type="InterPro" id="IPR009100">
    <property type="entry name" value="AcylCoA_DH/oxidase_NM_dom_sf"/>
</dbReference>
<evidence type="ECO:0000256" key="4">
    <source>
        <dbReference type="ARBA" id="ARBA00022827"/>
    </source>
</evidence>
<gene>
    <name evidence="10" type="ORF">E6C55_02280</name>
</gene>
<dbReference type="AlphaFoldDB" id="A0A4S4C8G2"/>
<dbReference type="Pfam" id="PF02770">
    <property type="entry name" value="Acyl-CoA_dh_M"/>
    <property type="match status" value="1"/>
</dbReference>
<dbReference type="Gene3D" id="2.40.110.10">
    <property type="entry name" value="Butyryl-CoA Dehydrogenase, subunit A, domain 2"/>
    <property type="match status" value="1"/>
</dbReference>
<dbReference type="InterPro" id="IPR009075">
    <property type="entry name" value="AcylCo_DH/oxidase_C"/>
</dbReference>
<dbReference type="Gene3D" id="1.10.540.10">
    <property type="entry name" value="Acyl-CoA dehydrogenase/oxidase, N-terminal domain"/>
    <property type="match status" value="1"/>
</dbReference>
<dbReference type="EMBL" id="SSOB01000002">
    <property type="protein sequence ID" value="THF84274.1"/>
    <property type="molecule type" value="Genomic_DNA"/>
</dbReference>
<keyword evidence="4 6" id="KW-0274">FAD</keyword>
<evidence type="ECO:0000256" key="6">
    <source>
        <dbReference type="RuleBase" id="RU362125"/>
    </source>
</evidence>
<dbReference type="GO" id="GO:0003995">
    <property type="term" value="F:acyl-CoA dehydrogenase activity"/>
    <property type="evidence" value="ECO:0007669"/>
    <property type="project" value="TreeGrafter"/>
</dbReference>
<feature type="domain" description="Acyl-CoA dehydrogenase/oxidase N-terminal" evidence="9">
    <location>
        <begin position="7"/>
        <end position="114"/>
    </location>
</feature>
<keyword evidence="5 6" id="KW-0560">Oxidoreductase</keyword>
<comment type="caution">
    <text evidence="10">The sequence shown here is derived from an EMBL/GenBank/DDBJ whole genome shotgun (WGS) entry which is preliminary data.</text>
</comment>
<evidence type="ECO:0000259" key="8">
    <source>
        <dbReference type="Pfam" id="PF02770"/>
    </source>
</evidence>
<evidence type="ECO:0000256" key="5">
    <source>
        <dbReference type="ARBA" id="ARBA00023002"/>
    </source>
</evidence>
<keyword evidence="11" id="KW-1185">Reference proteome</keyword>
<dbReference type="CDD" id="cd00567">
    <property type="entry name" value="ACAD"/>
    <property type="match status" value="1"/>
</dbReference>
<dbReference type="InterPro" id="IPR046373">
    <property type="entry name" value="Acyl-CoA_Oxase/DH_mid-dom_sf"/>
</dbReference>
<evidence type="ECO:0000313" key="11">
    <source>
        <dbReference type="Proteomes" id="UP000310636"/>
    </source>
</evidence>
<comment type="similarity">
    <text evidence="2 6">Belongs to the acyl-CoA dehydrogenase family.</text>
</comment>
<evidence type="ECO:0000313" key="10">
    <source>
        <dbReference type="EMBL" id="THF84274.1"/>
    </source>
</evidence>
<comment type="cofactor">
    <cofactor evidence="1 6">
        <name>FAD</name>
        <dbReference type="ChEBI" id="CHEBI:57692"/>
    </cofactor>
</comment>
<reference evidence="10 11" key="1">
    <citation type="submission" date="2019-04" db="EMBL/GenBank/DDBJ databases">
        <title>Cohnella sp. nov. isolated from preserved vegetables.</title>
        <authorList>
            <person name="Lin S.-Y."/>
            <person name="Hung M.-H."/>
            <person name="Young C.-C."/>
        </authorList>
    </citation>
    <scope>NUCLEOTIDE SEQUENCE [LARGE SCALE GENOMIC DNA]</scope>
    <source>
        <strain evidence="10 11">CC-MHH1044</strain>
    </source>
</reference>
<dbReference type="GO" id="GO:0050660">
    <property type="term" value="F:flavin adenine dinucleotide binding"/>
    <property type="evidence" value="ECO:0007669"/>
    <property type="project" value="InterPro"/>
</dbReference>
<feature type="domain" description="Acyl-CoA dehydrogenase/oxidase C-terminal" evidence="7">
    <location>
        <begin position="224"/>
        <end position="374"/>
    </location>
</feature>
<dbReference type="InterPro" id="IPR006091">
    <property type="entry name" value="Acyl-CoA_Oxase/DH_mid-dom"/>
</dbReference>
<dbReference type="Proteomes" id="UP000310636">
    <property type="component" value="Unassembled WGS sequence"/>
</dbReference>
<dbReference type="InterPro" id="IPR036250">
    <property type="entry name" value="AcylCo_DH-like_C"/>
</dbReference>
<evidence type="ECO:0000259" key="9">
    <source>
        <dbReference type="Pfam" id="PF02771"/>
    </source>
</evidence>
<keyword evidence="3 6" id="KW-0285">Flavoprotein</keyword>